<accession>A0A9P0MXG5</accession>
<dbReference type="GO" id="GO:0071933">
    <property type="term" value="F:Arp2/3 complex binding"/>
    <property type="evidence" value="ECO:0007669"/>
    <property type="project" value="TreeGrafter"/>
</dbReference>
<organism evidence="3 4">
    <name type="scientific">Nezara viridula</name>
    <name type="common">Southern green stink bug</name>
    <name type="synonym">Cimex viridulus</name>
    <dbReference type="NCBI Taxonomy" id="85310"/>
    <lineage>
        <taxon>Eukaryota</taxon>
        <taxon>Metazoa</taxon>
        <taxon>Ecdysozoa</taxon>
        <taxon>Arthropoda</taxon>
        <taxon>Hexapoda</taxon>
        <taxon>Insecta</taxon>
        <taxon>Pterygota</taxon>
        <taxon>Neoptera</taxon>
        <taxon>Paraneoptera</taxon>
        <taxon>Hemiptera</taxon>
        <taxon>Heteroptera</taxon>
        <taxon>Panheteroptera</taxon>
        <taxon>Pentatomomorpha</taxon>
        <taxon>Pentatomoidea</taxon>
        <taxon>Pentatomidae</taxon>
        <taxon>Pentatominae</taxon>
        <taxon>Nezara</taxon>
    </lineage>
</organism>
<sequence length="98" mass="11016">MPFVVRTVEPRNLGRTRLHDDAGRPILRDGELEAVSNATLANALRQLASVARIAEEIFQELNSQLTEVSERSSRLKTRIGSVQEKVSQYDPKTVTVRK</sequence>
<dbReference type="GO" id="GO:0031209">
    <property type="term" value="C:SCAR complex"/>
    <property type="evidence" value="ECO:0007669"/>
    <property type="project" value="TreeGrafter"/>
</dbReference>
<comment type="similarity">
    <text evidence="1">Belongs to the SCAR/WAVE family.</text>
</comment>
<keyword evidence="2" id="KW-0175">Coiled coil</keyword>
<dbReference type="OrthoDB" id="1060785at2759"/>
<dbReference type="PANTHER" id="PTHR12902">
    <property type="entry name" value="WASP-1"/>
    <property type="match status" value="1"/>
</dbReference>
<reference evidence="3" key="1">
    <citation type="submission" date="2022-01" db="EMBL/GenBank/DDBJ databases">
        <authorList>
            <person name="King R."/>
        </authorList>
    </citation>
    <scope>NUCLEOTIDE SEQUENCE</scope>
</reference>
<evidence type="ECO:0000256" key="1">
    <source>
        <dbReference type="ARBA" id="ARBA00006993"/>
    </source>
</evidence>
<feature type="coiled-coil region" evidence="2">
    <location>
        <begin position="51"/>
        <end position="78"/>
    </location>
</feature>
<dbReference type="PANTHER" id="PTHR12902:SF1">
    <property type="entry name" value="WISKOTT-ALDRICH SYNDROME PROTEIN FAMILY MEMBER"/>
    <property type="match status" value="1"/>
</dbReference>
<evidence type="ECO:0000256" key="2">
    <source>
        <dbReference type="SAM" id="Coils"/>
    </source>
</evidence>
<proteinExistence type="inferred from homology"/>
<evidence type="ECO:0000313" key="3">
    <source>
        <dbReference type="EMBL" id="CAH1407831.1"/>
    </source>
</evidence>
<keyword evidence="4" id="KW-1185">Reference proteome</keyword>
<dbReference type="GO" id="GO:0003779">
    <property type="term" value="F:actin binding"/>
    <property type="evidence" value="ECO:0007669"/>
    <property type="project" value="UniProtKB-KW"/>
</dbReference>
<dbReference type="GO" id="GO:0034237">
    <property type="term" value="F:protein kinase A regulatory subunit binding"/>
    <property type="evidence" value="ECO:0007669"/>
    <property type="project" value="TreeGrafter"/>
</dbReference>
<protein>
    <submittedName>
        <fullName evidence="3">Uncharacterized protein</fullName>
    </submittedName>
</protein>
<gene>
    <name evidence="3" type="ORF">NEZAVI_LOCUS15464</name>
</gene>
<evidence type="ECO:0000313" key="4">
    <source>
        <dbReference type="Proteomes" id="UP001152798"/>
    </source>
</evidence>
<dbReference type="GO" id="GO:0005856">
    <property type="term" value="C:cytoskeleton"/>
    <property type="evidence" value="ECO:0007669"/>
    <property type="project" value="UniProtKB-SubCell"/>
</dbReference>
<dbReference type="Gene3D" id="1.20.5.340">
    <property type="match status" value="1"/>
</dbReference>
<dbReference type="GO" id="GO:2000601">
    <property type="term" value="P:positive regulation of Arp2/3 complex-mediated actin nucleation"/>
    <property type="evidence" value="ECO:0007669"/>
    <property type="project" value="TreeGrafter"/>
</dbReference>
<dbReference type="InterPro" id="IPR028288">
    <property type="entry name" value="SCAR/WAVE_fam"/>
</dbReference>
<name>A0A9P0MXG5_NEZVI</name>
<dbReference type="EMBL" id="OV725083">
    <property type="protein sequence ID" value="CAH1407831.1"/>
    <property type="molecule type" value="Genomic_DNA"/>
</dbReference>
<dbReference type="Proteomes" id="UP001152798">
    <property type="component" value="Chromosome 7"/>
</dbReference>
<dbReference type="AlphaFoldDB" id="A0A9P0MXG5"/>
<dbReference type="GO" id="GO:0030036">
    <property type="term" value="P:actin cytoskeleton organization"/>
    <property type="evidence" value="ECO:0007669"/>
    <property type="project" value="InterPro"/>
</dbReference>